<dbReference type="Proteomes" id="UP000268094">
    <property type="component" value="Unassembled WGS sequence"/>
</dbReference>
<gene>
    <name evidence="4" type="ORF">D7V88_28100</name>
</gene>
<dbReference type="OrthoDB" id="9800029at2"/>
<keyword evidence="1 2" id="KW-0597">Phosphoprotein</keyword>
<feature type="domain" description="Response regulatory" evidence="3">
    <location>
        <begin position="3"/>
        <end position="117"/>
    </location>
</feature>
<reference evidence="5" key="1">
    <citation type="submission" date="2018-09" db="EMBL/GenBank/DDBJ databases">
        <authorList>
            <person name="Livingstone P.G."/>
            <person name="Whitworth D.E."/>
        </authorList>
    </citation>
    <scope>NUCLEOTIDE SEQUENCE [LARGE SCALE GENOMIC DNA]</scope>
    <source>
        <strain evidence="5">CA054A</strain>
    </source>
</reference>
<dbReference type="InterPro" id="IPR001789">
    <property type="entry name" value="Sig_transdc_resp-reg_receiver"/>
</dbReference>
<dbReference type="RefSeq" id="WP_120543713.1">
    <property type="nucleotide sequence ID" value="NZ_RAVZ01000235.1"/>
</dbReference>
<protein>
    <submittedName>
        <fullName evidence="4">Response regulator</fullName>
    </submittedName>
</protein>
<accession>A0A3A8IJ72</accession>
<dbReference type="PROSITE" id="PS50110">
    <property type="entry name" value="RESPONSE_REGULATORY"/>
    <property type="match status" value="1"/>
</dbReference>
<dbReference type="InterPro" id="IPR011006">
    <property type="entry name" value="CheY-like_superfamily"/>
</dbReference>
<evidence type="ECO:0000313" key="4">
    <source>
        <dbReference type="EMBL" id="RKG79954.1"/>
    </source>
</evidence>
<dbReference type="Gene3D" id="3.40.50.2300">
    <property type="match status" value="1"/>
</dbReference>
<dbReference type="InterPro" id="IPR050595">
    <property type="entry name" value="Bact_response_regulator"/>
</dbReference>
<dbReference type="SMART" id="SM00448">
    <property type="entry name" value="REC"/>
    <property type="match status" value="1"/>
</dbReference>
<organism evidence="4 5">
    <name type="scientific">Corallococcus terminator</name>
    <dbReference type="NCBI Taxonomy" id="2316733"/>
    <lineage>
        <taxon>Bacteria</taxon>
        <taxon>Pseudomonadati</taxon>
        <taxon>Myxococcota</taxon>
        <taxon>Myxococcia</taxon>
        <taxon>Myxococcales</taxon>
        <taxon>Cystobacterineae</taxon>
        <taxon>Myxococcaceae</taxon>
        <taxon>Corallococcus</taxon>
    </lineage>
</organism>
<sequence>MPSVLVIDDDLFVLATVGDVLRSAGYTVLTVQSPAEAFHLDLSGISAILCDYNMPEMNGSDVLVAMRELQEVRAPFIFLTGHSDLDDLIPVAIRYGAELLPKPVDPAELTRLLRKQIAA</sequence>
<dbReference type="Pfam" id="PF00072">
    <property type="entry name" value="Response_reg"/>
    <property type="match status" value="1"/>
</dbReference>
<evidence type="ECO:0000256" key="2">
    <source>
        <dbReference type="PROSITE-ProRule" id="PRU00169"/>
    </source>
</evidence>
<evidence type="ECO:0000259" key="3">
    <source>
        <dbReference type="PROSITE" id="PS50110"/>
    </source>
</evidence>
<keyword evidence="5" id="KW-1185">Reference proteome</keyword>
<proteinExistence type="predicted"/>
<dbReference type="PANTHER" id="PTHR44591:SF3">
    <property type="entry name" value="RESPONSE REGULATORY DOMAIN-CONTAINING PROTEIN"/>
    <property type="match status" value="1"/>
</dbReference>
<feature type="modified residue" description="4-aspartylphosphate" evidence="2">
    <location>
        <position position="51"/>
    </location>
</feature>
<dbReference type="EMBL" id="RAVZ01000235">
    <property type="protein sequence ID" value="RKG79954.1"/>
    <property type="molecule type" value="Genomic_DNA"/>
</dbReference>
<dbReference type="SUPFAM" id="SSF52172">
    <property type="entry name" value="CheY-like"/>
    <property type="match status" value="1"/>
</dbReference>
<dbReference type="PANTHER" id="PTHR44591">
    <property type="entry name" value="STRESS RESPONSE REGULATOR PROTEIN 1"/>
    <property type="match status" value="1"/>
</dbReference>
<comment type="caution">
    <text evidence="4">The sequence shown here is derived from an EMBL/GenBank/DDBJ whole genome shotgun (WGS) entry which is preliminary data.</text>
</comment>
<evidence type="ECO:0000313" key="5">
    <source>
        <dbReference type="Proteomes" id="UP000268094"/>
    </source>
</evidence>
<dbReference type="GO" id="GO:0000160">
    <property type="term" value="P:phosphorelay signal transduction system"/>
    <property type="evidence" value="ECO:0007669"/>
    <property type="project" value="InterPro"/>
</dbReference>
<dbReference type="AlphaFoldDB" id="A0A3A8IJ72"/>
<evidence type="ECO:0000256" key="1">
    <source>
        <dbReference type="ARBA" id="ARBA00022553"/>
    </source>
</evidence>
<name>A0A3A8IJ72_9BACT</name>